<dbReference type="PANTHER" id="PTHR43630">
    <property type="entry name" value="POLY-BETA-1,6-N-ACETYL-D-GLUCOSAMINE SYNTHASE"/>
    <property type="match status" value="1"/>
</dbReference>
<name>A0A6L9LEI4_9BACT</name>
<comment type="similarity">
    <text evidence="1">Belongs to the glycosyltransferase 2 family.</text>
</comment>
<dbReference type="GO" id="GO:0016757">
    <property type="term" value="F:glycosyltransferase activity"/>
    <property type="evidence" value="ECO:0007669"/>
    <property type="project" value="UniProtKB-KW"/>
</dbReference>
<keyword evidence="7" id="KW-1185">Reference proteome</keyword>
<evidence type="ECO:0000259" key="5">
    <source>
        <dbReference type="Pfam" id="PF00535"/>
    </source>
</evidence>
<evidence type="ECO:0000313" key="7">
    <source>
        <dbReference type="Proteomes" id="UP000474175"/>
    </source>
</evidence>
<keyword evidence="4" id="KW-0472">Membrane</keyword>
<keyword evidence="3 6" id="KW-0808">Transferase</keyword>
<evidence type="ECO:0000313" key="6">
    <source>
        <dbReference type="EMBL" id="NDU97273.1"/>
    </source>
</evidence>
<feature type="transmembrane region" description="Helical" evidence="4">
    <location>
        <begin position="272"/>
        <end position="291"/>
    </location>
</feature>
<dbReference type="SUPFAM" id="SSF53448">
    <property type="entry name" value="Nucleotide-diphospho-sugar transferases"/>
    <property type="match status" value="1"/>
</dbReference>
<feature type="transmembrane region" description="Helical" evidence="4">
    <location>
        <begin position="303"/>
        <end position="322"/>
    </location>
</feature>
<feature type="domain" description="Glycosyltransferase 2-like" evidence="5">
    <location>
        <begin position="11"/>
        <end position="180"/>
    </location>
</feature>
<dbReference type="Gene3D" id="3.90.550.10">
    <property type="entry name" value="Spore Coat Polysaccharide Biosynthesis Protein SpsA, Chain A"/>
    <property type="match status" value="1"/>
</dbReference>
<evidence type="ECO:0000256" key="4">
    <source>
        <dbReference type="SAM" id="Phobius"/>
    </source>
</evidence>
<evidence type="ECO:0000256" key="2">
    <source>
        <dbReference type="ARBA" id="ARBA00022676"/>
    </source>
</evidence>
<comment type="caution">
    <text evidence="6">The sequence shown here is derived from an EMBL/GenBank/DDBJ whole genome shotgun (WGS) entry which is preliminary data.</text>
</comment>
<dbReference type="Pfam" id="PF00535">
    <property type="entry name" value="Glycos_transf_2"/>
    <property type="match status" value="1"/>
</dbReference>
<keyword evidence="4" id="KW-0812">Transmembrane</keyword>
<dbReference type="InterPro" id="IPR029044">
    <property type="entry name" value="Nucleotide-diphossugar_trans"/>
</dbReference>
<reference evidence="6 7" key="1">
    <citation type="submission" date="2020-02" db="EMBL/GenBank/DDBJ databases">
        <title>Draft genome sequence of two Spirosoma agri KCTC 52727 and Spirosoma terrae KCTC 52035.</title>
        <authorList>
            <person name="Rojas J."/>
            <person name="Ambika Manirajan B."/>
            <person name="Suarez C."/>
            <person name="Ratering S."/>
            <person name="Schnell S."/>
        </authorList>
    </citation>
    <scope>NUCLEOTIDE SEQUENCE [LARGE SCALE GENOMIC DNA]</scope>
    <source>
        <strain evidence="6 7">KCTC 52035</strain>
    </source>
</reference>
<keyword evidence="2" id="KW-0328">Glycosyltransferase</keyword>
<evidence type="ECO:0000256" key="1">
    <source>
        <dbReference type="ARBA" id="ARBA00006739"/>
    </source>
</evidence>
<sequence>MLDTDRTPLISILVAARNEEESIINCLEAIERLDYPINRVEVLIGNDQSTDRTAALVNEFSADKPWFRLIEILPGSGALRGKTNVLAQLAKQARGQFFFFTDADTTVSTNWLAAMSHYLRENTGVVTGITLPDGPTLFHKLQAIDWLYNLTLTHLLSLFGQPVTAMGNNMAVSRKAYDAVGGYESIPFSVVEDYGLFQAIVKKKYSFRNLLDKEVLAQTKPVETMHAFLQQRKRWMHGAMQLPAWMVTALYGQYLAAPFLLLLSFFFPWLAIGLYATKIFFQTLIISFGISRLNQARLWPYGLLFEPYLLFIGPLSVLYYFLPTRINWKGRTYQ</sequence>
<protein>
    <submittedName>
        <fullName evidence="6">Glycosyltransferase</fullName>
    </submittedName>
</protein>
<dbReference type="Proteomes" id="UP000474175">
    <property type="component" value="Unassembled WGS sequence"/>
</dbReference>
<keyword evidence="4" id="KW-1133">Transmembrane helix</keyword>
<proteinExistence type="inferred from homology"/>
<feature type="transmembrane region" description="Helical" evidence="4">
    <location>
        <begin position="242"/>
        <end position="266"/>
    </location>
</feature>
<dbReference type="AlphaFoldDB" id="A0A6L9LEI4"/>
<evidence type="ECO:0000256" key="3">
    <source>
        <dbReference type="ARBA" id="ARBA00022679"/>
    </source>
</evidence>
<organism evidence="6 7">
    <name type="scientific">Spirosoma terrae</name>
    <dbReference type="NCBI Taxonomy" id="1968276"/>
    <lineage>
        <taxon>Bacteria</taxon>
        <taxon>Pseudomonadati</taxon>
        <taxon>Bacteroidota</taxon>
        <taxon>Cytophagia</taxon>
        <taxon>Cytophagales</taxon>
        <taxon>Cytophagaceae</taxon>
        <taxon>Spirosoma</taxon>
    </lineage>
</organism>
<dbReference type="RefSeq" id="WP_163952549.1">
    <property type="nucleotide sequence ID" value="NZ_JAAFZH010000010.1"/>
</dbReference>
<dbReference type="PANTHER" id="PTHR43630:SF1">
    <property type="entry name" value="POLY-BETA-1,6-N-ACETYL-D-GLUCOSAMINE SYNTHASE"/>
    <property type="match status" value="1"/>
</dbReference>
<accession>A0A6L9LEI4</accession>
<dbReference type="InterPro" id="IPR001173">
    <property type="entry name" value="Glyco_trans_2-like"/>
</dbReference>
<dbReference type="EMBL" id="JAAFZH010000010">
    <property type="protein sequence ID" value="NDU97273.1"/>
    <property type="molecule type" value="Genomic_DNA"/>
</dbReference>
<gene>
    <name evidence="6" type="ORF">GK108_20490</name>
</gene>